<comment type="subcellular location">
    <subcellularLocation>
        <location evidence="1">Cell membrane</location>
        <topology evidence="1">Multi-pass membrane protein</topology>
    </subcellularLocation>
</comment>
<keyword evidence="4 6" id="KW-0472">Membrane</keyword>
<evidence type="ECO:0000256" key="5">
    <source>
        <dbReference type="SAM" id="MobiDB-lite"/>
    </source>
</evidence>
<feature type="transmembrane region" description="Helical" evidence="6">
    <location>
        <begin position="21"/>
        <end position="39"/>
    </location>
</feature>
<evidence type="ECO:0000256" key="6">
    <source>
        <dbReference type="SAM" id="Phobius"/>
    </source>
</evidence>
<feature type="transmembrane region" description="Helical" evidence="6">
    <location>
        <begin position="283"/>
        <end position="303"/>
    </location>
</feature>
<feature type="transmembrane region" description="Helical" evidence="6">
    <location>
        <begin position="338"/>
        <end position="360"/>
    </location>
</feature>
<dbReference type="EMBL" id="JBHSRD010000004">
    <property type="protein sequence ID" value="MFC6008255.1"/>
    <property type="molecule type" value="Genomic_DNA"/>
</dbReference>
<feature type="transmembrane region" description="Helical" evidence="6">
    <location>
        <begin position="116"/>
        <end position="137"/>
    </location>
</feature>
<accession>A0ABW1JGE3</accession>
<reference evidence="9" key="1">
    <citation type="journal article" date="2019" name="Int. J. Syst. Evol. Microbiol.">
        <title>The Global Catalogue of Microorganisms (GCM) 10K type strain sequencing project: providing services to taxonomists for standard genome sequencing and annotation.</title>
        <authorList>
            <consortium name="The Broad Institute Genomics Platform"/>
            <consortium name="The Broad Institute Genome Sequencing Center for Infectious Disease"/>
            <person name="Wu L."/>
            <person name="Ma J."/>
        </authorList>
    </citation>
    <scope>NUCLEOTIDE SEQUENCE [LARGE SCALE GENOMIC DNA]</scope>
    <source>
        <strain evidence="9">KACC 14249</strain>
    </source>
</reference>
<sequence>MERSRGARQDGGVRRFHVHRAWLVALVTFGALICAAGFRSSTGVLMEPLEDEFGWSRELTSGAVTLNLIVFGVTAPFAAALMERFGIRKVVASALCLVALGSGLTTLMTAPWQLVALWGLAVGLGTGAMALVLGAMVANRWFVKHRGLVTGLFSAASATGQLIFLPLIAYLAVHLGWRWSAALVAGAALLLVPLVLLFLADRPSDVGTTPYGADGTEPPDPVRAQGSPGRLALRTLRLSSRSGTFWVLAGTFFICGWSTNGLIGTHFVPAAHDHGMPVTTAASLLALIGVFDIVGTVASGWFTDRVDPRWLLVMYYALRGLSLLVVPALLGPSVHPNLFLFIVFYGLDWVATVPPTIALCRTHFGLERSSIVFGWVYASHMIGAGIAASFAGSIRERTGSYEVAWWTAGALCLAAAVAVLGIPSPGRRRRTPEPPPSTPDETLGRESAAGAVAH</sequence>
<protein>
    <submittedName>
        <fullName evidence="8">MFS transporter</fullName>
    </submittedName>
</protein>
<dbReference type="Gene3D" id="1.20.1250.20">
    <property type="entry name" value="MFS general substrate transporter like domains"/>
    <property type="match status" value="2"/>
</dbReference>
<organism evidence="8 9">
    <name type="scientific">Angustibacter luteus</name>
    <dbReference type="NCBI Taxonomy" id="658456"/>
    <lineage>
        <taxon>Bacteria</taxon>
        <taxon>Bacillati</taxon>
        <taxon>Actinomycetota</taxon>
        <taxon>Actinomycetes</taxon>
        <taxon>Kineosporiales</taxon>
        <taxon>Kineosporiaceae</taxon>
    </lineage>
</organism>
<gene>
    <name evidence="8" type="ORF">ACFQDO_14050</name>
</gene>
<dbReference type="Pfam" id="PF07690">
    <property type="entry name" value="MFS_1"/>
    <property type="match status" value="1"/>
</dbReference>
<evidence type="ECO:0000256" key="4">
    <source>
        <dbReference type="ARBA" id="ARBA00023136"/>
    </source>
</evidence>
<dbReference type="InterPro" id="IPR011701">
    <property type="entry name" value="MFS"/>
</dbReference>
<evidence type="ECO:0000256" key="2">
    <source>
        <dbReference type="ARBA" id="ARBA00022692"/>
    </source>
</evidence>
<keyword evidence="9" id="KW-1185">Reference proteome</keyword>
<dbReference type="InterPro" id="IPR020846">
    <property type="entry name" value="MFS_dom"/>
</dbReference>
<dbReference type="PROSITE" id="PS50850">
    <property type="entry name" value="MFS"/>
    <property type="match status" value="1"/>
</dbReference>
<evidence type="ECO:0000259" key="7">
    <source>
        <dbReference type="PROSITE" id="PS50850"/>
    </source>
</evidence>
<feature type="transmembrane region" description="Helical" evidence="6">
    <location>
        <begin position="90"/>
        <end position="110"/>
    </location>
</feature>
<evidence type="ECO:0000256" key="1">
    <source>
        <dbReference type="ARBA" id="ARBA00004651"/>
    </source>
</evidence>
<comment type="caution">
    <text evidence="8">The sequence shown here is derived from an EMBL/GenBank/DDBJ whole genome shotgun (WGS) entry which is preliminary data.</text>
</comment>
<evidence type="ECO:0000313" key="8">
    <source>
        <dbReference type="EMBL" id="MFC6008255.1"/>
    </source>
</evidence>
<feature type="region of interest" description="Disordered" evidence="5">
    <location>
        <begin position="425"/>
        <end position="454"/>
    </location>
</feature>
<dbReference type="SUPFAM" id="SSF103473">
    <property type="entry name" value="MFS general substrate transporter"/>
    <property type="match status" value="1"/>
</dbReference>
<feature type="transmembrane region" description="Helical" evidence="6">
    <location>
        <begin position="372"/>
        <end position="391"/>
    </location>
</feature>
<dbReference type="PANTHER" id="PTHR11360:SF284">
    <property type="entry name" value="EG:103B4.3 PROTEIN-RELATED"/>
    <property type="match status" value="1"/>
</dbReference>
<dbReference type="RefSeq" id="WP_378227058.1">
    <property type="nucleotide sequence ID" value="NZ_BAABFP010000002.1"/>
</dbReference>
<dbReference type="Proteomes" id="UP001596189">
    <property type="component" value="Unassembled WGS sequence"/>
</dbReference>
<feature type="domain" description="Major facilitator superfamily (MFS) profile" evidence="7">
    <location>
        <begin position="23"/>
        <end position="427"/>
    </location>
</feature>
<feature type="transmembrane region" description="Helical" evidence="6">
    <location>
        <begin position="149"/>
        <end position="173"/>
    </location>
</feature>
<name>A0ABW1JGE3_9ACTN</name>
<evidence type="ECO:0000256" key="3">
    <source>
        <dbReference type="ARBA" id="ARBA00022989"/>
    </source>
</evidence>
<evidence type="ECO:0000313" key="9">
    <source>
        <dbReference type="Proteomes" id="UP001596189"/>
    </source>
</evidence>
<dbReference type="PANTHER" id="PTHR11360">
    <property type="entry name" value="MONOCARBOXYLATE TRANSPORTER"/>
    <property type="match status" value="1"/>
</dbReference>
<proteinExistence type="predicted"/>
<feature type="transmembrane region" description="Helical" evidence="6">
    <location>
        <begin position="179"/>
        <end position="200"/>
    </location>
</feature>
<feature type="transmembrane region" description="Helical" evidence="6">
    <location>
        <begin position="310"/>
        <end position="332"/>
    </location>
</feature>
<feature type="transmembrane region" description="Helical" evidence="6">
    <location>
        <begin position="59"/>
        <end position="78"/>
    </location>
</feature>
<dbReference type="CDD" id="cd17355">
    <property type="entry name" value="MFS_YcxA_like"/>
    <property type="match status" value="1"/>
</dbReference>
<keyword evidence="3 6" id="KW-1133">Transmembrane helix</keyword>
<feature type="transmembrane region" description="Helical" evidence="6">
    <location>
        <begin position="243"/>
        <end position="263"/>
    </location>
</feature>
<dbReference type="InterPro" id="IPR050327">
    <property type="entry name" value="Proton-linked_MCT"/>
</dbReference>
<feature type="transmembrane region" description="Helical" evidence="6">
    <location>
        <begin position="403"/>
        <end position="422"/>
    </location>
</feature>
<dbReference type="InterPro" id="IPR036259">
    <property type="entry name" value="MFS_trans_sf"/>
</dbReference>
<keyword evidence="2 6" id="KW-0812">Transmembrane</keyword>